<name>A0AAD8QKJ3_LOLMU</name>
<feature type="region of interest" description="Disordered" evidence="1">
    <location>
        <begin position="424"/>
        <end position="567"/>
    </location>
</feature>
<accession>A0AAD8QKJ3</accession>
<sequence length="909" mass="97852">MPRAPPTPNTENLNFDGFAENLPVITATSAPQTLMLQTQPIPTHFGHHILSVHIQNYVKYQVNTAGTNFPKWRKTLRLLLTMYKVMDHVTEGSAPADPDDDWRAVDIHLSMWFMATLTEDLYRLVQGTDGLACTTWNRLHRFFLSDQTSRYLYLNKAFRSTPRGDLTIDMYASKLQVVADDLAAIGRPVDERDLTVQFLNGLGERYKLQAEIMKLDPRSFADACSRLQLAEIDSATASLPLALRPSSSTAATVAKTAAAARLLTPGAGSLGGTLATPTLSVLVPITAARTRFPASCMGAARTTAAAAAVAVVVGADVATQGTSYQQPWYGYFAPMGTSFPPARWIPPNAGGVLGPRPGLHSQAYPVMYSGDVQNCTTVPALPYGAPSYAESPTPQHGAPPHAAPPHSFDYNAMVHAAMSNSPYQPPEWIMDSGASSHATENPGPTEPDALPIAIRSGILPPPTSYRPHAPATNLDPPRHPQYTAPTQTASPSTATPSPTHQSSPPGPSTLVCRARDSVPPNSHTPPHPARPTAPAPGPLPSLPPPATRPQPPPYVSVDPPDNLHPMVTRAKTGMRSMNLLPTAYKFPPFTPFTPTRPLFISRTAPPPSSPSAAPELTGASPESSHRRVVFFVFLSSASHRSKNSLPATSTTAEAIPMSSSTPPPSSEPIAAIPISSAPPPFIPMQLEPSKDSGKSIEGTSANPEDIAGAEQMEKKAEEAAKKSKARKRDDKAKGKWWPCFTTEIELRNLEAEGFIKPGSWRRVSGELNPAPEAGEWVVTKALIERGFSLPPSDFFSEILKSYELQPHHIAPNSILAISNHVALCEGHLRIALDLPLFQYFFSVKKEKVSQTSTLATCGGITFKLRPGRTYPHTDRNESVVLVRQLLLPEGCVGSGILKSAARLQGRPPH</sequence>
<dbReference type="Proteomes" id="UP001231189">
    <property type="component" value="Unassembled WGS sequence"/>
</dbReference>
<keyword evidence="4" id="KW-1185">Reference proteome</keyword>
<protein>
    <recommendedName>
        <fullName evidence="2">Transposase (putative) gypsy type domain-containing protein</fullName>
    </recommendedName>
</protein>
<dbReference type="PANTHER" id="PTHR47481">
    <property type="match status" value="1"/>
</dbReference>
<dbReference type="PANTHER" id="PTHR47481:SF10">
    <property type="entry name" value="COPIA-LIKE POLYPROTEIN_RETROTRANSPOSON"/>
    <property type="match status" value="1"/>
</dbReference>
<feature type="compositionally biased region" description="Low complexity" evidence="1">
    <location>
        <begin position="483"/>
        <end position="503"/>
    </location>
</feature>
<feature type="compositionally biased region" description="Pro residues" evidence="1">
    <location>
        <begin position="522"/>
        <end position="554"/>
    </location>
</feature>
<dbReference type="Pfam" id="PF04195">
    <property type="entry name" value="Transposase_28"/>
    <property type="match status" value="1"/>
</dbReference>
<feature type="region of interest" description="Disordered" evidence="1">
    <location>
        <begin position="602"/>
        <end position="622"/>
    </location>
</feature>
<gene>
    <name evidence="3" type="ORF">QYE76_017006</name>
</gene>
<organism evidence="3 4">
    <name type="scientific">Lolium multiflorum</name>
    <name type="common">Italian ryegrass</name>
    <name type="synonym">Lolium perenne subsp. multiflorum</name>
    <dbReference type="NCBI Taxonomy" id="4521"/>
    <lineage>
        <taxon>Eukaryota</taxon>
        <taxon>Viridiplantae</taxon>
        <taxon>Streptophyta</taxon>
        <taxon>Embryophyta</taxon>
        <taxon>Tracheophyta</taxon>
        <taxon>Spermatophyta</taxon>
        <taxon>Magnoliopsida</taxon>
        <taxon>Liliopsida</taxon>
        <taxon>Poales</taxon>
        <taxon>Poaceae</taxon>
        <taxon>BOP clade</taxon>
        <taxon>Pooideae</taxon>
        <taxon>Poodae</taxon>
        <taxon>Poeae</taxon>
        <taxon>Poeae Chloroplast Group 2 (Poeae type)</taxon>
        <taxon>Loliodinae</taxon>
        <taxon>Loliinae</taxon>
        <taxon>Lolium</taxon>
    </lineage>
</organism>
<comment type="caution">
    <text evidence="3">The sequence shown here is derived from an EMBL/GenBank/DDBJ whole genome shotgun (WGS) entry which is preliminary data.</text>
</comment>
<feature type="region of interest" description="Disordered" evidence="1">
    <location>
        <begin position="641"/>
        <end position="728"/>
    </location>
</feature>
<dbReference type="AlphaFoldDB" id="A0AAD8QKJ3"/>
<evidence type="ECO:0000313" key="4">
    <source>
        <dbReference type="Proteomes" id="UP001231189"/>
    </source>
</evidence>
<dbReference type="InterPro" id="IPR007321">
    <property type="entry name" value="Transposase_28"/>
</dbReference>
<feature type="compositionally biased region" description="Polar residues" evidence="1">
    <location>
        <begin position="641"/>
        <end position="652"/>
    </location>
</feature>
<evidence type="ECO:0000256" key="1">
    <source>
        <dbReference type="SAM" id="MobiDB-lite"/>
    </source>
</evidence>
<feature type="compositionally biased region" description="Low complexity" evidence="1">
    <location>
        <begin position="392"/>
        <end position="406"/>
    </location>
</feature>
<reference evidence="3" key="1">
    <citation type="submission" date="2023-07" db="EMBL/GenBank/DDBJ databases">
        <title>A chromosome-level genome assembly of Lolium multiflorum.</title>
        <authorList>
            <person name="Chen Y."/>
            <person name="Copetti D."/>
            <person name="Kolliker R."/>
            <person name="Studer B."/>
        </authorList>
    </citation>
    <scope>NUCLEOTIDE SEQUENCE</scope>
    <source>
        <strain evidence="3">02402/16</strain>
        <tissue evidence="3">Leaf</tissue>
    </source>
</reference>
<evidence type="ECO:0000259" key="2">
    <source>
        <dbReference type="Pfam" id="PF04195"/>
    </source>
</evidence>
<feature type="compositionally biased region" description="Basic and acidic residues" evidence="1">
    <location>
        <begin position="711"/>
        <end position="728"/>
    </location>
</feature>
<dbReference type="EMBL" id="JAUUTY010000174">
    <property type="protein sequence ID" value="KAK1602833.1"/>
    <property type="molecule type" value="Genomic_DNA"/>
</dbReference>
<feature type="region of interest" description="Disordered" evidence="1">
    <location>
        <begin position="386"/>
        <end position="406"/>
    </location>
</feature>
<proteinExistence type="predicted"/>
<evidence type="ECO:0000313" key="3">
    <source>
        <dbReference type="EMBL" id="KAK1602833.1"/>
    </source>
</evidence>
<feature type="domain" description="Transposase (putative) gypsy type" evidence="2">
    <location>
        <begin position="777"/>
        <end position="844"/>
    </location>
</feature>